<evidence type="ECO:0000313" key="8">
    <source>
        <dbReference type="EMBL" id="KAG6373382.1"/>
    </source>
</evidence>
<reference evidence="8" key="1">
    <citation type="submission" date="2021-03" db="EMBL/GenBank/DDBJ databases">
        <title>Evolutionary innovations through gain and loss of genes in the ectomycorrhizal Boletales.</title>
        <authorList>
            <person name="Wu G."/>
            <person name="Miyauchi S."/>
            <person name="Morin E."/>
            <person name="Yang Z.-L."/>
            <person name="Xu J."/>
            <person name="Martin F.M."/>
        </authorList>
    </citation>
    <scope>NUCLEOTIDE SEQUENCE</scope>
    <source>
        <strain evidence="8">BR01</strain>
    </source>
</reference>
<evidence type="ECO:0000259" key="7">
    <source>
        <dbReference type="SMART" id="SM00829"/>
    </source>
</evidence>
<dbReference type="OrthoDB" id="1879366at2759"/>
<comment type="similarity">
    <text evidence="5">Belongs to the zinc-containing alcohol dehydrogenase family.</text>
</comment>
<keyword evidence="2 5" id="KW-0479">Metal-binding</keyword>
<dbReference type="Pfam" id="PF08240">
    <property type="entry name" value="ADH_N"/>
    <property type="match status" value="1"/>
</dbReference>
<evidence type="ECO:0000256" key="4">
    <source>
        <dbReference type="ARBA" id="ARBA00023002"/>
    </source>
</evidence>
<sequence>MSMKLNLDYTVYKGHPSGRIVKSKGHRDVLAPDEVLLKITHAGLCGTDEHYKSADMVLGHEGVGIIEKVGAEVNTFKVGDRAGWGYLHNCCMHCDQCLSGNEILCPQRAMYGDADLDQGAFASHAVWKADFLFHIPESISSAAAAPLMCAGSTVFNPLHTYVRSADRVGVVGVGGLGHLAIQFASKMGCEVVVFSGSEGKKEEAMKLGATEFYATRGASKLQIGRHVNHLLITTSSLPDWNLLLPVLEPGGVIYPITVSEKDLDFPAMPILGGSLRIQGGLPCSRGLHAKMLRFAALHGIQPVIEEFPMSVEGIEEALARLEQGKIRAGLGLVLFVPPCRRSEQQQRAPEHSISSPRSVVQSPHAESAHREKRPTLPPNPSFIDNAPGWNEDLATTSEAFVKADRESTTLDQMAQKTVDYMQSHHDPENAQTHATYAREEIGGPLGTAGVGEFEGVVGKDDLGPSDDVQVESDGRVVTRRVARQETTVREGQANV</sequence>
<dbReference type="SUPFAM" id="SSF51735">
    <property type="entry name" value="NAD(P)-binding Rossmann-fold domains"/>
    <property type="match status" value="1"/>
</dbReference>
<accession>A0A8I2YKJ7</accession>
<dbReference type="GO" id="GO:0008270">
    <property type="term" value="F:zinc ion binding"/>
    <property type="evidence" value="ECO:0007669"/>
    <property type="project" value="InterPro"/>
</dbReference>
<keyword evidence="9" id="KW-1185">Reference proteome</keyword>
<evidence type="ECO:0000256" key="1">
    <source>
        <dbReference type="ARBA" id="ARBA00001947"/>
    </source>
</evidence>
<feature type="domain" description="Enoyl reductase (ER)" evidence="7">
    <location>
        <begin position="14"/>
        <end position="330"/>
    </location>
</feature>
<dbReference type="EMBL" id="JAGFBS010000022">
    <property type="protein sequence ID" value="KAG6373382.1"/>
    <property type="molecule type" value="Genomic_DNA"/>
</dbReference>
<feature type="compositionally biased region" description="Polar residues" evidence="6">
    <location>
        <begin position="352"/>
        <end position="361"/>
    </location>
</feature>
<dbReference type="FunFam" id="3.40.50.720:FF:000022">
    <property type="entry name" value="Cinnamyl alcohol dehydrogenase"/>
    <property type="match status" value="1"/>
</dbReference>
<dbReference type="InterPro" id="IPR036291">
    <property type="entry name" value="NAD(P)-bd_dom_sf"/>
</dbReference>
<evidence type="ECO:0000256" key="2">
    <source>
        <dbReference type="ARBA" id="ARBA00022723"/>
    </source>
</evidence>
<dbReference type="CDD" id="cd05283">
    <property type="entry name" value="CAD1"/>
    <property type="match status" value="1"/>
</dbReference>
<dbReference type="InterPro" id="IPR013149">
    <property type="entry name" value="ADH-like_C"/>
</dbReference>
<dbReference type="AlphaFoldDB" id="A0A8I2YKJ7"/>
<dbReference type="SUPFAM" id="SSF50129">
    <property type="entry name" value="GroES-like"/>
    <property type="match status" value="1"/>
</dbReference>
<organism evidence="8 9">
    <name type="scientific">Boletus reticuloceps</name>
    <dbReference type="NCBI Taxonomy" id="495285"/>
    <lineage>
        <taxon>Eukaryota</taxon>
        <taxon>Fungi</taxon>
        <taxon>Dikarya</taxon>
        <taxon>Basidiomycota</taxon>
        <taxon>Agaricomycotina</taxon>
        <taxon>Agaricomycetes</taxon>
        <taxon>Agaricomycetidae</taxon>
        <taxon>Boletales</taxon>
        <taxon>Boletineae</taxon>
        <taxon>Boletaceae</taxon>
        <taxon>Boletoideae</taxon>
        <taxon>Boletus</taxon>
    </lineage>
</organism>
<dbReference type="InterPro" id="IPR020843">
    <property type="entry name" value="ER"/>
</dbReference>
<proteinExistence type="inferred from homology"/>
<comment type="caution">
    <text evidence="8">The sequence shown here is derived from an EMBL/GenBank/DDBJ whole genome shotgun (WGS) entry which is preliminary data.</text>
</comment>
<dbReference type="Pfam" id="PF00107">
    <property type="entry name" value="ADH_zinc_N"/>
    <property type="match status" value="1"/>
</dbReference>
<comment type="cofactor">
    <cofactor evidence="1 5">
        <name>Zn(2+)</name>
        <dbReference type="ChEBI" id="CHEBI:29105"/>
    </cofactor>
</comment>
<dbReference type="Gene3D" id="3.40.50.720">
    <property type="entry name" value="NAD(P)-binding Rossmann-like Domain"/>
    <property type="match status" value="1"/>
</dbReference>
<feature type="region of interest" description="Disordered" evidence="6">
    <location>
        <begin position="452"/>
        <end position="472"/>
    </location>
</feature>
<dbReference type="InterPro" id="IPR011032">
    <property type="entry name" value="GroES-like_sf"/>
</dbReference>
<dbReference type="PANTHER" id="PTHR42683">
    <property type="entry name" value="ALDEHYDE REDUCTASE"/>
    <property type="match status" value="1"/>
</dbReference>
<evidence type="ECO:0000256" key="6">
    <source>
        <dbReference type="SAM" id="MobiDB-lite"/>
    </source>
</evidence>
<dbReference type="InterPro" id="IPR047109">
    <property type="entry name" value="CAD-like"/>
</dbReference>
<dbReference type="GO" id="GO:0016616">
    <property type="term" value="F:oxidoreductase activity, acting on the CH-OH group of donors, NAD or NADP as acceptor"/>
    <property type="evidence" value="ECO:0007669"/>
    <property type="project" value="InterPro"/>
</dbReference>
<protein>
    <recommendedName>
        <fullName evidence="7">Enoyl reductase (ER) domain-containing protein</fullName>
    </recommendedName>
</protein>
<dbReference type="PROSITE" id="PS00059">
    <property type="entry name" value="ADH_ZINC"/>
    <property type="match status" value="1"/>
</dbReference>
<gene>
    <name evidence="8" type="ORF">JVT61DRAFT_6530</name>
</gene>
<evidence type="ECO:0000256" key="3">
    <source>
        <dbReference type="ARBA" id="ARBA00022833"/>
    </source>
</evidence>
<evidence type="ECO:0000313" key="9">
    <source>
        <dbReference type="Proteomes" id="UP000683000"/>
    </source>
</evidence>
<keyword evidence="4" id="KW-0560">Oxidoreductase</keyword>
<evidence type="ECO:0000256" key="5">
    <source>
        <dbReference type="RuleBase" id="RU361277"/>
    </source>
</evidence>
<dbReference type="Proteomes" id="UP000683000">
    <property type="component" value="Unassembled WGS sequence"/>
</dbReference>
<dbReference type="Gene3D" id="3.90.180.10">
    <property type="entry name" value="Medium-chain alcohol dehydrogenases, catalytic domain"/>
    <property type="match status" value="1"/>
</dbReference>
<dbReference type="InterPro" id="IPR013154">
    <property type="entry name" value="ADH-like_N"/>
</dbReference>
<name>A0A8I2YKJ7_9AGAM</name>
<dbReference type="SMART" id="SM00829">
    <property type="entry name" value="PKS_ER"/>
    <property type="match status" value="1"/>
</dbReference>
<dbReference type="InterPro" id="IPR002328">
    <property type="entry name" value="ADH_Zn_CS"/>
</dbReference>
<feature type="region of interest" description="Disordered" evidence="6">
    <location>
        <begin position="343"/>
        <end position="385"/>
    </location>
</feature>
<keyword evidence="3 5" id="KW-0862">Zinc</keyword>